<feature type="compositionally biased region" description="Polar residues" evidence="1">
    <location>
        <begin position="255"/>
        <end position="273"/>
    </location>
</feature>
<feature type="compositionally biased region" description="Basic and acidic residues" evidence="1">
    <location>
        <begin position="433"/>
        <end position="493"/>
    </location>
</feature>
<dbReference type="EMBL" id="CACRXK020019128">
    <property type="protein sequence ID" value="CAB4033305.1"/>
    <property type="molecule type" value="Genomic_DNA"/>
</dbReference>
<proteinExistence type="predicted"/>
<dbReference type="AlphaFoldDB" id="A0A7D9LLM3"/>
<reference evidence="2" key="1">
    <citation type="submission" date="2020-04" db="EMBL/GenBank/DDBJ databases">
        <authorList>
            <person name="Alioto T."/>
            <person name="Alioto T."/>
            <person name="Gomez Garrido J."/>
        </authorList>
    </citation>
    <scope>NUCLEOTIDE SEQUENCE</scope>
    <source>
        <strain evidence="2">A484AB</strain>
    </source>
</reference>
<comment type="caution">
    <text evidence="2">The sequence shown here is derived from an EMBL/GenBank/DDBJ whole genome shotgun (WGS) entry which is preliminary data.</text>
</comment>
<evidence type="ECO:0000256" key="1">
    <source>
        <dbReference type="SAM" id="MobiDB-lite"/>
    </source>
</evidence>
<name>A0A7D9LLM3_PARCT</name>
<feature type="compositionally biased region" description="Polar residues" evidence="1">
    <location>
        <begin position="407"/>
        <end position="417"/>
    </location>
</feature>
<organism evidence="2 3">
    <name type="scientific">Paramuricea clavata</name>
    <name type="common">Red gorgonian</name>
    <name type="synonym">Violescent sea-whip</name>
    <dbReference type="NCBI Taxonomy" id="317549"/>
    <lineage>
        <taxon>Eukaryota</taxon>
        <taxon>Metazoa</taxon>
        <taxon>Cnidaria</taxon>
        <taxon>Anthozoa</taxon>
        <taxon>Octocorallia</taxon>
        <taxon>Malacalcyonacea</taxon>
        <taxon>Plexauridae</taxon>
        <taxon>Paramuricea</taxon>
    </lineage>
</organism>
<evidence type="ECO:0000313" key="3">
    <source>
        <dbReference type="Proteomes" id="UP001152795"/>
    </source>
</evidence>
<feature type="region of interest" description="Disordered" evidence="1">
    <location>
        <begin position="248"/>
        <end position="529"/>
    </location>
</feature>
<feature type="region of interest" description="Disordered" evidence="1">
    <location>
        <begin position="544"/>
        <end position="566"/>
    </location>
</feature>
<dbReference type="Proteomes" id="UP001152795">
    <property type="component" value="Unassembled WGS sequence"/>
</dbReference>
<evidence type="ECO:0000313" key="2">
    <source>
        <dbReference type="EMBL" id="CAB4033305.1"/>
    </source>
</evidence>
<dbReference type="OrthoDB" id="9999940at2759"/>
<feature type="region of interest" description="Disordered" evidence="1">
    <location>
        <begin position="138"/>
        <end position="236"/>
    </location>
</feature>
<feature type="compositionally biased region" description="Basic and acidic residues" evidence="1">
    <location>
        <begin position="353"/>
        <end position="379"/>
    </location>
</feature>
<sequence length="566" mass="64537">MGLKKLNSEYNTRYKTFAVHRPVTTKAKILSHPTDSAPEAMESSRRAGLLSNQFTNVSEPALQRKRIVPYKNNHNILSTSTVKELNDRDWLEAVGNGGDEEISTGSVKRKDTKKTEDTEYNSCFAKLKVEEDSPIILASKAKMKRKTQDQKRQTKRSAAPQRPHMEKSPERLPPAGIPTYVADPEDKRLLRPSDDLLYPVTSQEENRNSHTEYSERYKSSVSAKKGEKPLPTSDIDMATYKKVLLQRNDAYGLSTRPSTSPAKQQSSPRNTTPMAKHRRPQRARRHSLDSKHSGSYISERREKGLAKTYILSKSKHKEEKLMPKTREATRISPQRSLDEESMSSIRSANYLEATRKLKKGGEKKTGENKHHESKHKDFYAESVSSRNSQRINNETKHNKEKLIPAVTSVTRPKSATTERYLEKESVSSIHSARSFENKTRKRSEKLTEKRSRSIKNDKSSKEVWKDKTEETRGPRRISRDTERSNADIRERGRSPTPEMRTAGQSRRHHLDITTGSHNPLATGPDPRKILGSMEYERVAYDPSRYSDVGESLTSSRSFATWSDRGS</sequence>
<accession>A0A7D9LLM3</accession>
<feature type="compositionally biased region" description="Polar residues" evidence="1">
    <location>
        <begin position="551"/>
        <end position="560"/>
    </location>
</feature>
<feature type="compositionally biased region" description="Basic and acidic residues" evidence="1">
    <location>
        <begin position="204"/>
        <end position="228"/>
    </location>
</feature>
<feature type="compositionally biased region" description="Polar residues" evidence="1">
    <location>
        <begin position="382"/>
        <end position="392"/>
    </location>
</feature>
<feature type="compositionally biased region" description="Basic and acidic residues" evidence="1">
    <location>
        <begin position="316"/>
        <end position="329"/>
    </location>
</feature>
<feature type="compositionally biased region" description="Basic and acidic residues" evidence="1">
    <location>
        <begin position="286"/>
        <end position="305"/>
    </location>
</feature>
<feature type="region of interest" description="Disordered" evidence="1">
    <location>
        <begin position="94"/>
        <end position="117"/>
    </location>
</feature>
<keyword evidence="3" id="KW-1185">Reference proteome</keyword>
<protein>
    <submittedName>
        <fullName evidence="2">Uncharacterized protein</fullName>
    </submittedName>
</protein>
<feature type="compositionally biased region" description="Basic and acidic residues" evidence="1">
    <location>
        <begin position="393"/>
        <end position="402"/>
    </location>
</feature>
<gene>
    <name evidence="2" type="ORF">PACLA_8A083681</name>
</gene>
<feature type="compositionally biased region" description="Basic and acidic residues" evidence="1">
    <location>
        <begin position="184"/>
        <end position="194"/>
    </location>
</feature>
<feature type="compositionally biased region" description="Basic residues" evidence="1">
    <location>
        <begin position="275"/>
        <end position="285"/>
    </location>
</feature>